<evidence type="ECO:0000256" key="5">
    <source>
        <dbReference type="ARBA" id="ARBA00023002"/>
    </source>
</evidence>
<keyword evidence="6" id="KW-0408">Iron</keyword>
<dbReference type="UniPathway" id="UPA00326"/>
<comment type="cofactor">
    <cofactor evidence="1">
        <name>Fe cation</name>
        <dbReference type="ChEBI" id="CHEBI:24875"/>
    </cofactor>
</comment>
<dbReference type="GO" id="GO:0046872">
    <property type="term" value="F:metal ion binding"/>
    <property type="evidence" value="ECO:0007669"/>
    <property type="project" value="UniProtKB-KW"/>
</dbReference>
<name>A0A6J5LUM2_9CAUD</name>
<dbReference type="Pfam" id="PF00268">
    <property type="entry name" value="Ribonuc_red_sm"/>
    <property type="match status" value="1"/>
</dbReference>
<dbReference type="PANTHER" id="PTHR23409:SF18">
    <property type="entry name" value="RIBONUCLEOSIDE-DIPHOSPHATE REDUCTASE SUBUNIT M2"/>
    <property type="match status" value="1"/>
</dbReference>
<dbReference type="InterPro" id="IPR033909">
    <property type="entry name" value="RNR_small"/>
</dbReference>
<dbReference type="EMBL" id="LR796341">
    <property type="protein sequence ID" value="CAB4138155.1"/>
    <property type="molecule type" value="Genomic_DNA"/>
</dbReference>
<dbReference type="Gene3D" id="1.10.620.20">
    <property type="entry name" value="Ribonucleotide Reductase, subunit A"/>
    <property type="match status" value="1"/>
</dbReference>
<evidence type="ECO:0000256" key="2">
    <source>
        <dbReference type="ARBA" id="ARBA00009303"/>
    </source>
</evidence>
<proteinExistence type="inferred from homology"/>
<dbReference type="InterPro" id="IPR012348">
    <property type="entry name" value="RNR-like"/>
</dbReference>
<dbReference type="InterPro" id="IPR000358">
    <property type="entry name" value="RNR_small_fam"/>
</dbReference>
<dbReference type="CDD" id="cd01049">
    <property type="entry name" value="RNRR2"/>
    <property type="match status" value="1"/>
</dbReference>
<reference evidence="7" key="1">
    <citation type="submission" date="2020-04" db="EMBL/GenBank/DDBJ databases">
        <authorList>
            <person name="Chiriac C."/>
            <person name="Salcher M."/>
            <person name="Ghai R."/>
            <person name="Kavagutti S V."/>
        </authorList>
    </citation>
    <scope>NUCLEOTIDE SEQUENCE</scope>
</reference>
<gene>
    <name evidence="7" type="ORF">UFOVP328_348</name>
</gene>
<evidence type="ECO:0000313" key="7">
    <source>
        <dbReference type="EMBL" id="CAB4138155.1"/>
    </source>
</evidence>
<evidence type="ECO:0000256" key="3">
    <source>
        <dbReference type="ARBA" id="ARBA00012274"/>
    </source>
</evidence>
<organism evidence="7">
    <name type="scientific">uncultured Caudovirales phage</name>
    <dbReference type="NCBI Taxonomy" id="2100421"/>
    <lineage>
        <taxon>Viruses</taxon>
        <taxon>Duplodnaviria</taxon>
        <taxon>Heunggongvirae</taxon>
        <taxon>Uroviricota</taxon>
        <taxon>Caudoviricetes</taxon>
        <taxon>Peduoviridae</taxon>
        <taxon>Maltschvirus</taxon>
        <taxon>Maltschvirus maltsch</taxon>
    </lineage>
</organism>
<dbReference type="GO" id="GO:0004748">
    <property type="term" value="F:ribonucleoside-diphosphate reductase activity, thioredoxin disulfide as acceptor"/>
    <property type="evidence" value="ECO:0007669"/>
    <property type="project" value="UniProtKB-EC"/>
</dbReference>
<keyword evidence="4" id="KW-0479">Metal-binding</keyword>
<accession>A0A6J5LUM2</accession>
<keyword evidence="5" id="KW-0560">Oxidoreductase</keyword>
<dbReference type="GO" id="GO:0009263">
    <property type="term" value="P:deoxyribonucleotide biosynthetic process"/>
    <property type="evidence" value="ECO:0007669"/>
    <property type="project" value="InterPro"/>
</dbReference>
<dbReference type="EC" id="1.17.4.1" evidence="3"/>
<evidence type="ECO:0000256" key="4">
    <source>
        <dbReference type="ARBA" id="ARBA00022723"/>
    </source>
</evidence>
<dbReference type="SUPFAM" id="SSF47240">
    <property type="entry name" value="Ferritin-like"/>
    <property type="match status" value="1"/>
</dbReference>
<protein>
    <recommendedName>
        <fullName evidence="3">ribonucleoside-diphosphate reductase</fullName>
        <ecNumber evidence="3">1.17.4.1</ecNumber>
    </recommendedName>
</protein>
<evidence type="ECO:0000256" key="6">
    <source>
        <dbReference type="ARBA" id="ARBA00023004"/>
    </source>
</evidence>
<comment type="similarity">
    <text evidence="2">Belongs to the ribonucleoside diphosphate reductase small chain family.</text>
</comment>
<evidence type="ECO:0000256" key="1">
    <source>
        <dbReference type="ARBA" id="ARBA00001962"/>
    </source>
</evidence>
<sequence>MSKQQYDLHTKTDYLNRKMFLDPAGPVTIQRFEEVKYNKIVKYEQEARGFFWVPEEVSLTKDAADFKDSSDTVRHIFTSNLLRQTALDSLQGRGPSQIFTPVVSLPELEALVYNWTFFETNIHSRSYSHIIRNIYNVPKEIFNTIHDTEEIVGMASSIGRYYDDLHVINCRKEAGEKIDEREHIRAIWLALNASYGLEAFRFMVSFATSLAMVENRIFIGNGNIISLILQDEILHKEWTAYIINQVVKEDPRFRAAQVECEAEVYQMYMDVIREEKAWADYLFKKGPVIGLNANILKDFVDYTAAGALKEIGIKYQTPAPKTTPIPWFNKHVNTSNKQTALQENESTNYVIGIMSDTLDYEALPSL</sequence>
<dbReference type="InterPro" id="IPR009078">
    <property type="entry name" value="Ferritin-like_SF"/>
</dbReference>
<dbReference type="PANTHER" id="PTHR23409">
    <property type="entry name" value="RIBONUCLEOSIDE-DIPHOSPHATE REDUCTASE SMALL CHAIN"/>
    <property type="match status" value="1"/>
</dbReference>